<evidence type="ECO:0000256" key="1">
    <source>
        <dbReference type="ARBA" id="ARBA00006987"/>
    </source>
</evidence>
<dbReference type="Proteomes" id="UP001196565">
    <property type="component" value="Unassembled WGS sequence"/>
</dbReference>
<protein>
    <submittedName>
        <fullName evidence="2">Tripartite tricarboxylate transporter substrate binding protein</fullName>
    </submittedName>
</protein>
<reference evidence="2 3" key="1">
    <citation type="submission" date="2021-07" db="EMBL/GenBank/DDBJ databases">
        <authorList>
            <person name="So Y."/>
        </authorList>
    </citation>
    <scope>NUCLEOTIDE SEQUENCE [LARGE SCALE GENOMIC DNA]</scope>
    <source>
        <strain evidence="2 3">HJA6</strain>
    </source>
</reference>
<keyword evidence="3" id="KW-1185">Reference proteome</keyword>
<dbReference type="InterPro" id="IPR005064">
    <property type="entry name" value="BUG"/>
</dbReference>
<evidence type="ECO:0000313" key="2">
    <source>
        <dbReference type="EMBL" id="MBW6399093.1"/>
    </source>
</evidence>
<evidence type="ECO:0000313" key="3">
    <source>
        <dbReference type="Proteomes" id="UP001196565"/>
    </source>
</evidence>
<gene>
    <name evidence="2" type="ORF">KPL78_14620</name>
</gene>
<dbReference type="InterPro" id="IPR042100">
    <property type="entry name" value="Bug_dom1"/>
</dbReference>
<proteinExistence type="inferred from homology"/>
<comment type="similarity">
    <text evidence="1">Belongs to the UPF0065 (bug) family.</text>
</comment>
<dbReference type="PIRSF" id="PIRSF017082">
    <property type="entry name" value="YflP"/>
    <property type="match status" value="1"/>
</dbReference>
<dbReference type="SUPFAM" id="SSF53850">
    <property type="entry name" value="Periplasmic binding protein-like II"/>
    <property type="match status" value="1"/>
</dbReference>
<dbReference type="EMBL" id="JAHYBZ010000004">
    <property type="protein sequence ID" value="MBW6399093.1"/>
    <property type="molecule type" value="Genomic_DNA"/>
</dbReference>
<dbReference type="CDD" id="cd07012">
    <property type="entry name" value="PBP2_Bug_TTT"/>
    <property type="match status" value="1"/>
</dbReference>
<dbReference type="PANTHER" id="PTHR42928">
    <property type="entry name" value="TRICARBOXYLATE-BINDING PROTEIN"/>
    <property type="match status" value="1"/>
</dbReference>
<organism evidence="2 3">
    <name type="scientific">Roseomonas alba</name>
    <dbReference type="NCBI Taxonomy" id="2846776"/>
    <lineage>
        <taxon>Bacteria</taxon>
        <taxon>Pseudomonadati</taxon>
        <taxon>Pseudomonadota</taxon>
        <taxon>Alphaproteobacteria</taxon>
        <taxon>Acetobacterales</taxon>
        <taxon>Roseomonadaceae</taxon>
        <taxon>Roseomonas</taxon>
    </lineage>
</organism>
<name>A0ABS7A9W9_9PROT</name>
<comment type="caution">
    <text evidence="2">The sequence shown here is derived from an EMBL/GenBank/DDBJ whole genome shotgun (WGS) entry which is preliminary data.</text>
</comment>
<dbReference type="Gene3D" id="3.40.190.150">
    <property type="entry name" value="Bordetella uptake gene, domain 1"/>
    <property type="match status" value="1"/>
</dbReference>
<dbReference type="RefSeq" id="WP_219763675.1">
    <property type="nucleotide sequence ID" value="NZ_JAHYBZ010000004.1"/>
</dbReference>
<dbReference type="Gene3D" id="3.40.190.10">
    <property type="entry name" value="Periplasmic binding protein-like II"/>
    <property type="match status" value="1"/>
</dbReference>
<accession>A0ABS7A9W9</accession>
<dbReference type="Pfam" id="PF03401">
    <property type="entry name" value="TctC"/>
    <property type="match status" value="1"/>
</dbReference>
<sequence length="350" mass="36898">MNSFVYHCVHEANPVTMMRRDPKDGEARVRTQVRRRAVLGAVALAPALAAHAQAASWPDRPVRVIVPFAPGGGVDLVGRVVAEALQPRLGQPIVVENRAGGGSAIGIEMLSRAAPDGYTLGITGGSSITIGPLTRPSNYDPMGLTHVSRLSMGPLLLVCRNDFPAADLAGFEAAARAGRNLSFATGGVGTNTQMAAELLNQRLGGGMAIVPYRGTAPALQDVVAGNVDLFFTDMSGLAVVQQGAVRLLATSTARPWPSLPDTPPISRILPDFDVAVWYGLAAPGGLPPAILARLEAEIAAVLELPQVQARIRAIGFEPSPLASAPFTDFIRHEIATWREVIERQPQAARP</sequence>
<dbReference type="PANTHER" id="PTHR42928:SF5">
    <property type="entry name" value="BLR1237 PROTEIN"/>
    <property type="match status" value="1"/>
</dbReference>